<evidence type="ECO:0000313" key="3">
    <source>
        <dbReference type="EMBL" id="KYP69543.1"/>
    </source>
</evidence>
<name>A0A151TR97_CAJCA</name>
<organism evidence="3 4">
    <name type="scientific">Cajanus cajan</name>
    <name type="common">Pigeon pea</name>
    <name type="synonym">Cajanus indicus</name>
    <dbReference type="NCBI Taxonomy" id="3821"/>
    <lineage>
        <taxon>Eukaryota</taxon>
        <taxon>Viridiplantae</taxon>
        <taxon>Streptophyta</taxon>
        <taxon>Embryophyta</taxon>
        <taxon>Tracheophyta</taxon>
        <taxon>Spermatophyta</taxon>
        <taxon>Magnoliopsida</taxon>
        <taxon>eudicotyledons</taxon>
        <taxon>Gunneridae</taxon>
        <taxon>Pentapetalae</taxon>
        <taxon>rosids</taxon>
        <taxon>fabids</taxon>
        <taxon>Fabales</taxon>
        <taxon>Fabaceae</taxon>
        <taxon>Papilionoideae</taxon>
        <taxon>50 kb inversion clade</taxon>
        <taxon>NPAAA clade</taxon>
        <taxon>indigoferoid/millettioid clade</taxon>
        <taxon>Phaseoleae</taxon>
        <taxon>Cajanus</taxon>
    </lineage>
</organism>
<dbReference type="InterPro" id="IPR000873">
    <property type="entry name" value="AMP-dep_synth/lig_dom"/>
</dbReference>
<dbReference type="PROSITE" id="PS00455">
    <property type="entry name" value="AMP_BINDING"/>
    <property type="match status" value="1"/>
</dbReference>
<sequence length="186" mass="20570">MDSPLFDSMLHNRNVEAPNKVELSQFDTAAILFSSGTTGRVKGVELTHRNFIAVIAGFNHLRAVTVAVAEEELQRVSLFTLPLFHVFGFFMLVRAVATGDTLVFMQRFDFEGMLKAVEKYRITSMPVSPPLIVALAKSELVKKYDLGSLKFLGCGGAPLGKEVTEAFATKFPNVEISQVRTTYYKG</sequence>
<dbReference type="InterPro" id="IPR020845">
    <property type="entry name" value="AMP-binding_CS"/>
</dbReference>
<reference evidence="3 4" key="1">
    <citation type="journal article" date="2012" name="Nat. Biotechnol.">
        <title>Draft genome sequence of pigeonpea (Cajanus cajan), an orphan legume crop of resource-poor farmers.</title>
        <authorList>
            <person name="Varshney R.K."/>
            <person name="Chen W."/>
            <person name="Li Y."/>
            <person name="Bharti A.K."/>
            <person name="Saxena R.K."/>
            <person name="Schlueter J.A."/>
            <person name="Donoghue M.T."/>
            <person name="Azam S."/>
            <person name="Fan G."/>
            <person name="Whaley A.M."/>
            <person name="Farmer A.D."/>
            <person name="Sheridan J."/>
            <person name="Iwata A."/>
            <person name="Tuteja R."/>
            <person name="Penmetsa R.V."/>
            <person name="Wu W."/>
            <person name="Upadhyaya H.D."/>
            <person name="Yang S.P."/>
            <person name="Shah T."/>
            <person name="Saxena K.B."/>
            <person name="Michael T."/>
            <person name="McCombie W.R."/>
            <person name="Yang B."/>
            <person name="Zhang G."/>
            <person name="Yang H."/>
            <person name="Wang J."/>
            <person name="Spillane C."/>
            <person name="Cook D.R."/>
            <person name="May G.D."/>
            <person name="Xu X."/>
            <person name="Jackson S.A."/>
        </authorList>
    </citation>
    <scope>NUCLEOTIDE SEQUENCE [LARGE SCALE GENOMIC DNA]</scope>
    <source>
        <strain evidence="4">cv. Asha</strain>
    </source>
</reference>
<evidence type="ECO:0000313" key="4">
    <source>
        <dbReference type="Proteomes" id="UP000075243"/>
    </source>
</evidence>
<evidence type="ECO:0000256" key="1">
    <source>
        <dbReference type="ARBA" id="ARBA00022598"/>
    </source>
</evidence>
<evidence type="ECO:0000259" key="2">
    <source>
        <dbReference type="Pfam" id="PF00501"/>
    </source>
</evidence>
<dbReference type="GO" id="GO:0016405">
    <property type="term" value="F:CoA-ligase activity"/>
    <property type="evidence" value="ECO:0007669"/>
    <property type="project" value="TreeGrafter"/>
</dbReference>
<dbReference type="Proteomes" id="UP000075243">
    <property type="component" value="Chromosome 3"/>
</dbReference>
<dbReference type="STRING" id="3821.A0A151TR97"/>
<feature type="domain" description="AMP-dependent synthetase/ligase" evidence="2">
    <location>
        <begin position="18"/>
        <end position="178"/>
    </location>
</feature>
<dbReference type="SUPFAM" id="SSF56801">
    <property type="entry name" value="Acetyl-CoA synthetase-like"/>
    <property type="match status" value="1"/>
</dbReference>
<dbReference type="PANTHER" id="PTHR24096:SF251">
    <property type="entry name" value="4-COUMARATE--COA LIGASE-LIKE 9"/>
    <property type="match status" value="1"/>
</dbReference>
<dbReference type="EMBL" id="CM003605">
    <property type="protein sequence ID" value="KYP69543.1"/>
    <property type="molecule type" value="Genomic_DNA"/>
</dbReference>
<dbReference type="PANTHER" id="PTHR24096">
    <property type="entry name" value="LONG-CHAIN-FATTY-ACID--COA LIGASE"/>
    <property type="match status" value="1"/>
</dbReference>
<dbReference type="Gramene" id="C.cajan_08486.t">
    <property type="protein sequence ID" value="C.cajan_08486.t"/>
    <property type="gene ID" value="C.cajan_08486"/>
</dbReference>
<proteinExistence type="predicted"/>
<protein>
    <submittedName>
        <fullName evidence="3">4-coumarate--CoA ligase-like 9</fullName>
    </submittedName>
</protein>
<dbReference type="AlphaFoldDB" id="A0A151TR97"/>
<gene>
    <name evidence="3" type="ORF">KK1_008736</name>
</gene>
<keyword evidence="1" id="KW-0436">Ligase</keyword>
<keyword evidence="4" id="KW-1185">Reference proteome</keyword>
<dbReference type="Pfam" id="PF00501">
    <property type="entry name" value="AMP-binding"/>
    <property type="match status" value="1"/>
</dbReference>
<dbReference type="Gene3D" id="3.40.50.980">
    <property type="match status" value="1"/>
</dbReference>
<accession>A0A151TR97</accession>